<proteinExistence type="inferred from homology"/>
<evidence type="ECO:0000256" key="2">
    <source>
        <dbReference type="ARBA" id="ARBA00019942"/>
    </source>
</evidence>
<dbReference type="GO" id="GO:0000428">
    <property type="term" value="C:DNA-directed RNA polymerase complex"/>
    <property type="evidence" value="ECO:0007669"/>
    <property type="project" value="UniProtKB-KW"/>
</dbReference>
<keyword evidence="9 10" id="KW-0804">Transcription</keyword>
<feature type="region of interest" description="Disordered" evidence="11">
    <location>
        <begin position="53"/>
        <end position="133"/>
    </location>
</feature>
<dbReference type="PROSITE" id="PS00718">
    <property type="entry name" value="SIGMA54_2"/>
    <property type="match status" value="1"/>
</dbReference>
<dbReference type="Gene3D" id="1.10.10.60">
    <property type="entry name" value="Homeodomain-like"/>
    <property type="match status" value="1"/>
</dbReference>
<evidence type="ECO:0000256" key="9">
    <source>
        <dbReference type="ARBA" id="ARBA00023163"/>
    </source>
</evidence>
<dbReference type="PROSITE" id="PS00717">
    <property type="entry name" value="SIGMA54_1"/>
    <property type="match status" value="1"/>
</dbReference>
<keyword evidence="5 10" id="KW-0548">Nucleotidyltransferase</keyword>
<protein>
    <recommendedName>
        <fullName evidence="2 10">RNA polymerase sigma-54 factor</fullName>
    </recommendedName>
</protein>
<comment type="caution">
    <text evidence="14">The sequence shown here is derived from an EMBL/GenBank/DDBJ whole genome shotgun (WGS) entry which is preliminary data.</text>
</comment>
<evidence type="ECO:0000313" key="15">
    <source>
        <dbReference type="Proteomes" id="UP000189177"/>
    </source>
</evidence>
<dbReference type="STRING" id="252474.B1A74_06725"/>
<dbReference type="PANTHER" id="PTHR32248">
    <property type="entry name" value="RNA POLYMERASE SIGMA-54 FACTOR"/>
    <property type="match status" value="1"/>
</dbReference>
<name>A0A1V2ZZ19_9GAMM</name>
<dbReference type="PROSITE" id="PS50044">
    <property type="entry name" value="SIGMA54_3"/>
    <property type="match status" value="1"/>
</dbReference>
<feature type="compositionally biased region" description="Acidic residues" evidence="11">
    <location>
        <begin position="53"/>
        <end position="74"/>
    </location>
</feature>
<dbReference type="PANTHER" id="PTHR32248:SF4">
    <property type="entry name" value="RNA POLYMERASE SIGMA-54 FACTOR"/>
    <property type="match status" value="1"/>
</dbReference>
<dbReference type="GO" id="GO:0016987">
    <property type="term" value="F:sigma factor activity"/>
    <property type="evidence" value="ECO:0007669"/>
    <property type="project" value="UniProtKB-KW"/>
</dbReference>
<evidence type="ECO:0000256" key="6">
    <source>
        <dbReference type="ARBA" id="ARBA00023015"/>
    </source>
</evidence>
<evidence type="ECO:0000256" key="3">
    <source>
        <dbReference type="ARBA" id="ARBA00022478"/>
    </source>
</evidence>
<evidence type="ECO:0000256" key="7">
    <source>
        <dbReference type="ARBA" id="ARBA00023082"/>
    </source>
</evidence>
<dbReference type="Proteomes" id="UP000189177">
    <property type="component" value="Unassembled WGS sequence"/>
</dbReference>
<evidence type="ECO:0000256" key="4">
    <source>
        <dbReference type="ARBA" id="ARBA00022679"/>
    </source>
</evidence>
<keyword evidence="15" id="KW-1185">Reference proteome</keyword>
<keyword evidence="4 10" id="KW-0808">Transferase</keyword>
<dbReference type="NCBIfam" id="NF009118">
    <property type="entry name" value="PRK12469.1"/>
    <property type="match status" value="1"/>
</dbReference>
<dbReference type="InterPro" id="IPR007634">
    <property type="entry name" value="RNA_pol_sigma_54_DNA-bd"/>
</dbReference>
<gene>
    <name evidence="14" type="ORF">B1A74_06725</name>
</gene>
<keyword evidence="7 10" id="KW-0731">Sigma factor</keyword>
<evidence type="ECO:0000256" key="5">
    <source>
        <dbReference type="ARBA" id="ARBA00022695"/>
    </source>
</evidence>
<evidence type="ECO:0000259" key="12">
    <source>
        <dbReference type="Pfam" id="PF04552"/>
    </source>
</evidence>
<evidence type="ECO:0000256" key="8">
    <source>
        <dbReference type="ARBA" id="ARBA00023125"/>
    </source>
</evidence>
<evidence type="ECO:0000256" key="1">
    <source>
        <dbReference type="ARBA" id="ARBA00008798"/>
    </source>
</evidence>
<dbReference type="AlphaFoldDB" id="A0A1V2ZZ19"/>
<dbReference type="GO" id="GO:0001216">
    <property type="term" value="F:DNA-binding transcription activator activity"/>
    <property type="evidence" value="ECO:0007669"/>
    <property type="project" value="InterPro"/>
</dbReference>
<evidence type="ECO:0000256" key="11">
    <source>
        <dbReference type="SAM" id="MobiDB-lite"/>
    </source>
</evidence>
<evidence type="ECO:0000256" key="10">
    <source>
        <dbReference type="PIRNR" id="PIRNR000774"/>
    </source>
</evidence>
<dbReference type="Pfam" id="PF00309">
    <property type="entry name" value="Sigma54_AID"/>
    <property type="match status" value="1"/>
</dbReference>
<dbReference type="EMBL" id="MUZR01000018">
    <property type="protein sequence ID" value="OOC10325.1"/>
    <property type="molecule type" value="Genomic_DNA"/>
</dbReference>
<evidence type="ECO:0000313" key="14">
    <source>
        <dbReference type="EMBL" id="OOC10325.1"/>
    </source>
</evidence>
<comment type="function">
    <text evidence="10">Sigma factors are initiation factors that promote the attachment of RNA polymerase to specific initiation sites and are then released.</text>
</comment>
<sequence length="507" mass="55849">MLKPGLNLQLGQTLTMTPQLQQAIRLLQLSTLELQAEIQQALESNPMLEQAEDDELGADGEETPDPGTEGENETASDAAAGTGETVDAGGSEDVIPDELVTDTRWEDIYDASASPRGLDDRDPLENTSDDDGGGLQDHLLWQLHLSHLTPRDQRIGAALIDTINGDGYLEGDVETLADTISQGEDTPVGTDEVEAVRHWLQHCDPLGVGSLDLRECLEVQLGELAPDAPSREAARAVLEHGMDALARRDYKALQRQSGVRDADELAAALDLIRTLNPRPGAQISETPPEYVVPDVYVRHTDQGWQVDLNPEIAPRIRVNDLYAGMVRQVSDARDSAFMRDQLQEARWFIKSLHSRNDTLLRVARAIVERQQGFLEHGEVAMQPLILRDIAEALEMHESTISRVTTQKYMHTPRGVFEFKYFFSSHVGTSDGGECSATAIRAMIRELIEEETPGKPLSDSRLARILADRGINVARRTVAKYREGMNLPSSSERRQMAAMPTGSKPKGA</sequence>
<keyword evidence="6 10" id="KW-0805">Transcription regulation</keyword>
<dbReference type="Gene3D" id="1.10.10.1330">
    <property type="entry name" value="RNA polymerase sigma-54 factor, core-binding domain"/>
    <property type="match status" value="1"/>
</dbReference>
<dbReference type="GO" id="GO:0003677">
    <property type="term" value="F:DNA binding"/>
    <property type="evidence" value="ECO:0007669"/>
    <property type="project" value="UniProtKB-KW"/>
</dbReference>
<dbReference type="PIRSF" id="PIRSF000774">
    <property type="entry name" value="RpoN"/>
    <property type="match status" value="1"/>
</dbReference>
<dbReference type="RefSeq" id="WP_077244158.1">
    <property type="nucleotide sequence ID" value="NZ_MUZR01000018.1"/>
</dbReference>
<feature type="region of interest" description="Disordered" evidence="11">
    <location>
        <begin position="483"/>
        <end position="507"/>
    </location>
</feature>
<feature type="domain" description="RNA polymerase sigma factor 54 core-binding" evidence="13">
    <location>
        <begin position="134"/>
        <end position="322"/>
    </location>
</feature>
<keyword evidence="3 10" id="KW-0240">DNA-directed RNA polymerase</keyword>
<comment type="similarity">
    <text evidence="1 10">Belongs to the sigma-54 factor family.</text>
</comment>
<dbReference type="InterPro" id="IPR000394">
    <property type="entry name" value="RNA_pol_sigma_54"/>
</dbReference>
<organism evidence="14 15">
    <name type="scientific">Thioalkalivibrio halophilus</name>
    <dbReference type="NCBI Taxonomy" id="252474"/>
    <lineage>
        <taxon>Bacteria</taxon>
        <taxon>Pseudomonadati</taxon>
        <taxon>Pseudomonadota</taxon>
        <taxon>Gammaproteobacteria</taxon>
        <taxon>Chromatiales</taxon>
        <taxon>Ectothiorhodospiraceae</taxon>
        <taxon>Thioalkalivibrio</taxon>
    </lineage>
</organism>
<dbReference type="OrthoDB" id="9814402at2"/>
<dbReference type="GO" id="GO:0006352">
    <property type="term" value="P:DNA-templated transcription initiation"/>
    <property type="evidence" value="ECO:0007669"/>
    <property type="project" value="InterPro"/>
</dbReference>
<feature type="domain" description="RNA polymerase sigma factor 54 DNA-binding" evidence="12">
    <location>
        <begin position="336"/>
        <end position="494"/>
    </location>
</feature>
<dbReference type="NCBIfam" id="TIGR02395">
    <property type="entry name" value="rpoN_sigma"/>
    <property type="match status" value="1"/>
</dbReference>
<evidence type="ECO:0000259" key="13">
    <source>
        <dbReference type="Pfam" id="PF04963"/>
    </source>
</evidence>
<reference evidence="14 15" key="1">
    <citation type="submission" date="2017-02" db="EMBL/GenBank/DDBJ databases">
        <title>Genomic diversity within the haloalkaliphilic genus Thioalkalivibrio.</title>
        <authorList>
            <person name="Ahn A.-C."/>
            <person name="Meier-Kolthoff J."/>
            <person name="Overmars L."/>
            <person name="Richter M."/>
            <person name="Woyke T."/>
            <person name="Sorokin D.Y."/>
            <person name="Muyzer G."/>
        </authorList>
    </citation>
    <scope>NUCLEOTIDE SEQUENCE [LARGE SCALE GENOMIC DNA]</scope>
    <source>
        <strain evidence="14 15">HL17</strain>
    </source>
</reference>
<dbReference type="Pfam" id="PF04963">
    <property type="entry name" value="Sigma54_CBD"/>
    <property type="match status" value="1"/>
</dbReference>
<dbReference type="PRINTS" id="PR00045">
    <property type="entry name" value="SIGMA54FCT"/>
</dbReference>
<dbReference type="Pfam" id="PF04552">
    <property type="entry name" value="Sigma54_DBD"/>
    <property type="match status" value="1"/>
</dbReference>
<keyword evidence="8 10" id="KW-0238">DNA-binding</keyword>
<dbReference type="NCBIfam" id="NF004595">
    <property type="entry name" value="PRK05932.1-2"/>
    <property type="match status" value="1"/>
</dbReference>
<dbReference type="InterPro" id="IPR038709">
    <property type="entry name" value="RpoN_core-bd_sf"/>
</dbReference>
<dbReference type="GO" id="GO:0016779">
    <property type="term" value="F:nucleotidyltransferase activity"/>
    <property type="evidence" value="ECO:0007669"/>
    <property type="project" value="UniProtKB-KW"/>
</dbReference>
<dbReference type="InterPro" id="IPR007046">
    <property type="entry name" value="RNA_pol_sigma_54_core-bd"/>
</dbReference>
<accession>A0A1V2ZZ19</accession>